<feature type="domain" description="Outer membrane protein beta-barrel" evidence="3">
    <location>
        <begin position="16"/>
        <end position="165"/>
    </location>
</feature>
<dbReference type="Proteomes" id="UP000807850">
    <property type="component" value="Unassembled WGS sequence"/>
</dbReference>
<keyword evidence="1 2" id="KW-0732">Signal</keyword>
<name>A0A9D6L733_UNCEI</name>
<dbReference type="AlphaFoldDB" id="A0A9D6L733"/>
<evidence type="ECO:0000256" key="1">
    <source>
        <dbReference type="ARBA" id="ARBA00022729"/>
    </source>
</evidence>
<evidence type="ECO:0000256" key="2">
    <source>
        <dbReference type="SAM" id="SignalP"/>
    </source>
</evidence>
<accession>A0A9D6L733</accession>
<dbReference type="InterPro" id="IPR011250">
    <property type="entry name" value="OMP/PagP_B-barrel"/>
</dbReference>
<evidence type="ECO:0000259" key="3">
    <source>
        <dbReference type="Pfam" id="PF13505"/>
    </source>
</evidence>
<dbReference type="Pfam" id="PF13505">
    <property type="entry name" value="OMP_b-brl"/>
    <property type="match status" value="1"/>
</dbReference>
<organism evidence="4 5">
    <name type="scientific">Eiseniibacteriota bacterium</name>
    <dbReference type="NCBI Taxonomy" id="2212470"/>
    <lineage>
        <taxon>Bacteria</taxon>
        <taxon>Candidatus Eiseniibacteriota</taxon>
    </lineage>
</organism>
<evidence type="ECO:0000313" key="5">
    <source>
        <dbReference type="Proteomes" id="UP000807850"/>
    </source>
</evidence>
<feature type="chain" id="PRO_5039085438" evidence="2">
    <location>
        <begin position="25"/>
        <end position="199"/>
    </location>
</feature>
<protein>
    <submittedName>
        <fullName evidence="4">Porin family protein</fullName>
    </submittedName>
</protein>
<sequence>MKRFFASSLALACLVALPTSRVCAATQESSRLVHFGFGGGLSVPVSDAKDAFKTGFHGKGWVSFSPPRLPFGLRAALGYEKLDFKAPPTTPTATQGTGSVLSGLGDITLGFPVGPIKPYVLAGVGAFNFKADDGTGTSTSKTQFGINGGVGVELRLGQISAFVEGRVENIYTDKGLNSAFGSLKTFQTQIIPVTFGISY</sequence>
<dbReference type="Gene3D" id="2.40.160.20">
    <property type="match status" value="1"/>
</dbReference>
<feature type="signal peptide" evidence="2">
    <location>
        <begin position="1"/>
        <end position="24"/>
    </location>
</feature>
<gene>
    <name evidence="4" type="ORF">HY076_02075</name>
</gene>
<dbReference type="InterPro" id="IPR027385">
    <property type="entry name" value="Beta-barrel_OMP"/>
</dbReference>
<dbReference type="EMBL" id="JACQAY010000060">
    <property type="protein sequence ID" value="MBI3539044.1"/>
    <property type="molecule type" value="Genomic_DNA"/>
</dbReference>
<evidence type="ECO:0000313" key="4">
    <source>
        <dbReference type="EMBL" id="MBI3539044.1"/>
    </source>
</evidence>
<comment type="caution">
    <text evidence="4">The sequence shown here is derived from an EMBL/GenBank/DDBJ whole genome shotgun (WGS) entry which is preliminary data.</text>
</comment>
<proteinExistence type="predicted"/>
<dbReference type="SUPFAM" id="SSF56925">
    <property type="entry name" value="OMPA-like"/>
    <property type="match status" value="1"/>
</dbReference>
<reference evidence="4" key="1">
    <citation type="submission" date="2020-07" db="EMBL/GenBank/DDBJ databases">
        <title>Huge and variable diversity of episymbiotic CPR bacteria and DPANN archaea in groundwater ecosystems.</title>
        <authorList>
            <person name="He C.Y."/>
            <person name="Keren R."/>
            <person name="Whittaker M."/>
            <person name="Farag I.F."/>
            <person name="Doudna J."/>
            <person name="Cate J.H.D."/>
            <person name="Banfield J.F."/>
        </authorList>
    </citation>
    <scope>NUCLEOTIDE SEQUENCE</scope>
    <source>
        <strain evidence="4">NC_groundwater_928_Pr1_S-0.2um_72_17</strain>
    </source>
</reference>